<accession>A0A6J7CKH7</accession>
<evidence type="ECO:0000313" key="4">
    <source>
        <dbReference type="EMBL" id="CAB4858231.1"/>
    </source>
</evidence>
<proteinExistence type="predicted"/>
<evidence type="ECO:0000256" key="2">
    <source>
        <dbReference type="SAM" id="Phobius"/>
    </source>
</evidence>
<keyword evidence="2" id="KW-0812">Transmembrane</keyword>
<gene>
    <name evidence="3" type="ORF">UFOPK2996_00940</name>
    <name evidence="4" type="ORF">UFOPK3317_00271</name>
    <name evidence="5" type="ORF">UFOPK4071_00135</name>
</gene>
<evidence type="ECO:0000256" key="1">
    <source>
        <dbReference type="SAM" id="MobiDB-lite"/>
    </source>
</evidence>
<reference evidence="4" key="1">
    <citation type="submission" date="2020-05" db="EMBL/GenBank/DDBJ databases">
        <authorList>
            <person name="Chiriac C."/>
            <person name="Salcher M."/>
            <person name="Ghai R."/>
            <person name="Kavagutti S V."/>
        </authorList>
    </citation>
    <scope>NUCLEOTIDE SEQUENCE</scope>
</reference>
<feature type="region of interest" description="Disordered" evidence="1">
    <location>
        <begin position="1"/>
        <end position="36"/>
    </location>
</feature>
<organism evidence="4">
    <name type="scientific">freshwater metagenome</name>
    <dbReference type="NCBI Taxonomy" id="449393"/>
    <lineage>
        <taxon>unclassified sequences</taxon>
        <taxon>metagenomes</taxon>
        <taxon>ecological metagenomes</taxon>
    </lineage>
</organism>
<dbReference type="AlphaFoldDB" id="A0A6J7CKH7"/>
<feature type="transmembrane region" description="Helical" evidence="2">
    <location>
        <begin position="71"/>
        <end position="90"/>
    </location>
</feature>
<evidence type="ECO:0000313" key="3">
    <source>
        <dbReference type="EMBL" id="CAB4798600.1"/>
    </source>
</evidence>
<keyword evidence="2" id="KW-0472">Membrane</keyword>
<dbReference type="EMBL" id="CAFAAH010000120">
    <property type="protein sequence ID" value="CAB4798600.1"/>
    <property type="molecule type" value="Genomic_DNA"/>
</dbReference>
<feature type="compositionally biased region" description="Basic and acidic residues" evidence="1">
    <location>
        <begin position="100"/>
        <end position="111"/>
    </location>
</feature>
<keyword evidence="2" id="KW-1133">Transmembrane helix</keyword>
<protein>
    <submittedName>
        <fullName evidence="4">Unannotated protein</fullName>
    </submittedName>
</protein>
<feature type="compositionally biased region" description="Low complexity" evidence="1">
    <location>
        <begin position="1"/>
        <end position="20"/>
    </location>
</feature>
<feature type="transmembrane region" description="Helical" evidence="2">
    <location>
        <begin position="41"/>
        <end position="62"/>
    </location>
</feature>
<evidence type="ECO:0000313" key="5">
    <source>
        <dbReference type="EMBL" id="CAB5001163.1"/>
    </source>
</evidence>
<name>A0A6J7CKH7_9ZZZZ</name>
<dbReference type="EMBL" id="CAFBPF010000008">
    <property type="protein sequence ID" value="CAB5001163.1"/>
    <property type="molecule type" value="Genomic_DNA"/>
</dbReference>
<feature type="region of interest" description="Disordered" evidence="1">
    <location>
        <begin position="97"/>
        <end position="125"/>
    </location>
</feature>
<sequence length="125" mass="13177">MSDLSGPTSGSTSGPKSRSLIPKGLRPKSIVPQPKPGYTDALSTSLTFVLGPLMFGLVGALLDGIFGTGRVFTVLFALIGLIAVATTIYYRYQAASAAEDAGKPWEKRPNEEPGVEPLEQAPEIQ</sequence>
<dbReference type="EMBL" id="CAFBLK010000030">
    <property type="protein sequence ID" value="CAB4858231.1"/>
    <property type="molecule type" value="Genomic_DNA"/>
</dbReference>